<keyword evidence="1" id="KW-0732">Signal</keyword>
<dbReference type="AlphaFoldDB" id="A0A8H3PJE0"/>
<organism evidence="2 3">
    <name type="scientific">Imshaugia aleurites</name>
    <dbReference type="NCBI Taxonomy" id="172621"/>
    <lineage>
        <taxon>Eukaryota</taxon>
        <taxon>Fungi</taxon>
        <taxon>Dikarya</taxon>
        <taxon>Ascomycota</taxon>
        <taxon>Pezizomycotina</taxon>
        <taxon>Lecanoromycetes</taxon>
        <taxon>OSLEUM clade</taxon>
        <taxon>Lecanoromycetidae</taxon>
        <taxon>Lecanorales</taxon>
        <taxon>Lecanorineae</taxon>
        <taxon>Parmeliaceae</taxon>
        <taxon>Imshaugia</taxon>
    </lineage>
</organism>
<gene>
    <name evidence="2" type="ORF">IMSHALPRED_002841</name>
</gene>
<proteinExistence type="predicted"/>
<name>A0A8H3PJE0_9LECA</name>
<dbReference type="EMBL" id="CAJPDT010000154">
    <property type="protein sequence ID" value="CAF9941675.1"/>
    <property type="molecule type" value="Genomic_DNA"/>
</dbReference>
<sequence length="318" mass="34851">MTRSFFHLSVLLPLLVTGVLAKAVNESSLNIASSLTIGTIGTTTCINPPSARESYIERVDYRDCIPLLNEILLDPNINHRNEYNATNAYQERIHGTCSIALLSRFADGTDVFWGYQIAIAAATAVKTCVEDSVYQYGGLVFTTSRLVFYAQVKNLEEGVIVEAESNATFLGTVPPEEVLLPANDTNAAPLRTATPICQISEPPEQHLYPIMALDCYYLFYNILTSPTVERPVILRGLYPIRYERYGTCTLQLHGHSAKSIDKTKYVELLLAAVNVVQTCVVRSGLVLGGAVSVGSRGKYSVRVYNSLVEAIGDADQSE</sequence>
<feature type="signal peptide" evidence="1">
    <location>
        <begin position="1"/>
        <end position="21"/>
    </location>
</feature>
<keyword evidence="3" id="KW-1185">Reference proteome</keyword>
<comment type="caution">
    <text evidence="2">The sequence shown here is derived from an EMBL/GenBank/DDBJ whole genome shotgun (WGS) entry which is preliminary data.</text>
</comment>
<evidence type="ECO:0000313" key="2">
    <source>
        <dbReference type="EMBL" id="CAF9941675.1"/>
    </source>
</evidence>
<dbReference type="Proteomes" id="UP000664534">
    <property type="component" value="Unassembled WGS sequence"/>
</dbReference>
<evidence type="ECO:0000256" key="1">
    <source>
        <dbReference type="SAM" id="SignalP"/>
    </source>
</evidence>
<dbReference type="OrthoDB" id="5392496at2759"/>
<feature type="chain" id="PRO_5033994339" evidence="1">
    <location>
        <begin position="22"/>
        <end position="318"/>
    </location>
</feature>
<evidence type="ECO:0000313" key="3">
    <source>
        <dbReference type="Proteomes" id="UP000664534"/>
    </source>
</evidence>
<protein>
    <submittedName>
        <fullName evidence="2">Uncharacterized protein</fullName>
    </submittedName>
</protein>
<accession>A0A8H3PJE0</accession>
<reference evidence="2" key="1">
    <citation type="submission" date="2021-03" db="EMBL/GenBank/DDBJ databases">
        <authorList>
            <person name="Tagirdzhanova G."/>
        </authorList>
    </citation>
    <scope>NUCLEOTIDE SEQUENCE</scope>
</reference>